<protein>
    <submittedName>
        <fullName evidence="4">Oxidoreductase</fullName>
    </submittedName>
</protein>
<dbReference type="InterPro" id="IPR036374">
    <property type="entry name" value="OxRdtase_Mopterin-bd_sf"/>
</dbReference>
<keyword evidence="5" id="KW-1185">Reference proteome</keyword>
<comment type="caution">
    <text evidence="4">The sequence shown here is derived from an EMBL/GenBank/DDBJ whole genome shotgun (WGS) entry which is preliminary data.</text>
</comment>
<evidence type="ECO:0000256" key="1">
    <source>
        <dbReference type="SAM" id="MobiDB-lite"/>
    </source>
</evidence>
<reference evidence="4" key="1">
    <citation type="submission" date="2021-03" db="EMBL/GenBank/DDBJ databases">
        <title>Whole genome shotgun sequence of Actinoplanes consettensis NBRC 14913.</title>
        <authorList>
            <person name="Komaki H."/>
            <person name="Tamura T."/>
        </authorList>
    </citation>
    <scope>NUCLEOTIDE SEQUENCE</scope>
    <source>
        <strain evidence="4">NBRC 14913</strain>
    </source>
</reference>
<dbReference type="Proteomes" id="UP000680865">
    <property type="component" value="Unassembled WGS sequence"/>
</dbReference>
<evidence type="ECO:0000313" key="4">
    <source>
        <dbReference type="EMBL" id="GIM67694.1"/>
    </source>
</evidence>
<dbReference type="Pfam" id="PF17957">
    <property type="entry name" value="Big_7"/>
    <property type="match status" value="1"/>
</dbReference>
<dbReference type="PANTHER" id="PTHR19372:SF7">
    <property type="entry name" value="SULFITE OXIDASE, MITOCHONDRIAL"/>
    <property type="match status" value="1"/>
</dbReference>
<dbReference type="SUPFAM" id="SSF56524">
    <property type="entry name" value="Oxidoreductase molybdopterin-binding domain"/>
    <property type="match status" value="1"/>
</dbReference>
<dbReference type="InterPro" id="IPR000572">
    <property type="entry name" value="OxRdtase_Mopterin-bd_dom"/>
</dbReference>
<sequence length="500" mass="52644">MKLTLRAGLAGIAAAAVAVGLAEIVAVFTGPLSSPLLAVGGVVVDHVPAPVKDFGISVFGTHDKTALITGTAILLAVYAGLVGIVALRSWLWAYAGIALFAVIGVSAAVTRHDAGVFAALPSLIAAAVAIFALRRLVPLAEAVEPVDSDSRRRFLVGVGIVAGVGVVGGFAGRLFTSSRAVTEARKSVVLPKSSAAVPTVPAGAQVAGATPYVSSNESFYRIDTSLYPPQVDPATWQLRIHGMVRNPITITWEQLLQRQMVERYVTLACVSNEVGGDLIGNALWLGTALKDLLDEADPLPDADQAVARSVDGWTCGSPTAVLRDGRDALLAIGMNGQPLPVEHGFPVRMVVPGLYGYVSACKWVTEIELTRFTDFDAYWVPRGWSALGPIKTESRIDTPKDGAKRPAGQVMIAGVAWAQHRGISKVEVQVDDNAWEAATLAPAVSADTWVQWSYAWQGTKGDHRIQVRATDAEGQTQTEEGAPPAPDGATGWHSVEVTVD</sequence>
<feature type="transmembrane region" description="Helical" evidence="2">
    <location>
        <begin position="66"/>
        <end position="84"/>
    </location>
</feature>
<dbReference type="PANTHER" id="PTHR19372">
    <property type="entry name" value="SULFITE REDUCTASE"/>
    <property type="match status" value="1"/>
</dbReference>
<feature type="region of interest" description="Disordered" evidence="1">
    <location>
        <begin position="471"/>
        <end position="500"/>
    </location>
</feature>
<accession>A0A919VLC8</accession>
<feature type="transmembrane region" description="Helical" evidence="2">
    <location>
        <begin position="115"/>
        <end position="133"/>
    </location>
</feature>
<keyword evidence="2" id="KW-0812">Transmembrane</keyword>
<feature type="transmembrane region" description="Helical" evidence="2">
    <location>
        <begin position="154"/>
        <end position="175"/>
    </location>
</feature>
<organism evidence="4 5">
    <name type="scientific">Winogradskya consettensis</name>
    <dbReference type="NCBI Taxonomy" id="113560"/>
    <lineage>
        <taxon>Bacteria</taxon>
        <taxon>Bacillati</taxon>
        <taxon>Actinomycetota</taxon>
        <taxon>Actinomycetes</taxon>
        <taxon>Micromonosporales</taxon>
        <taxon>Micromonosporaceae</taxon>
        <taxon>Winogradskya</taxon>
    </lineage>
</organism>
<name>A0A919VLC8_9ACTN</name>
<dbReference type="GO" id="GO:0008482">
    <property type="term" value="F:sulfite oxidase activity"/>
    <property type="evidence" value="ECO:0007669"/>
    <property type="project" value="TreeGrafter"/>
</dbReference>
<feature type="domain" description="Oxidoreductase molybdopterin-binding" evidence="3">
    <location>
        <begin position="229"/>
        <end position="379"/>
    </location>
</feature>
<keyword evidence="2" id="KW-0472">Membrane</keyword>
<evidence type="ECO:0000259" key="3">
    <source>
        <dbReference type="Pfam" id="PF00174"/>
    </source>
</evidence>
<dbReference type="RefSeq" id="WP_212995730.1">
    <property type="nucleotide sequence ID" value="NZ_BAAATW010000009.1"/>
</dbReference>
<dbReference type="EMBL" id="BOQP01000003">
    <property type="protein sequence ID" value="GIM67694.1"/>
    <property type="molecule type" value="Genomic_DNA"/>
</dbReference>
<dbReference type="Gene3D" id="3.90.420.10">
    <property type="entry name" value="Oxidoreductase, molybdopterin-binding domain"/>
    <property type="match status" value="1"/>
</dbReference>
<gene>
    <name evidence="4" type="ORF">Aco04nite_07510</name>
</gene>
<dbReference type="SUPFAM" id="SSF81296">
    <property type="entry name" value="E set domains"/>
    <property type="match status" value="1"/>
</dbReference>
<dbReference type="GO" id="GO:0020037">
    <property type="term" value="F:heme binding"/>
    <property type="evidence" value="ECO:0007669"/>
    <property type="project" value="TreeGrafter"/>
</dbReference>
<dbReference type="GO" id="GO:0006790">
    <property type="term" value="P:sulfur compound metabolic process"/>
    <property type="evidence" value="ECO:0007669"/>
    <property type="project" value="TreeGrafter"/>
</dbReference>
<evidence type="ECO:0000313" key="5">
    <source>
        <dbReference type="Proteomes" id="UP000680865"/>
    </source>
</evidence>
<feature type="transmembrane region" description="Helical" evidence="2">
    <location>
        <begin position="91"/>
        <end position="109"/>
    </location>
</feature>
<proteinExistence type="predicted"/>
<evidence type="ECO:0000256" key="2">
    <source>
        <dbReference type="SAM" id="Phobius"/>
    </source>
</evidence>
<keyword evidence="2" id="KW-1133">Transmembrane helix</keyword>
<dbReference type="AlphaFoldDB" id="A0A919VLC8"/>
<dbReference type="Pfam" id="PF00174">
    <property type="entry name" value="Oxidored_molyb"/>
    <property type="match status" value="1"/>
</dbReference>
<dbReference type="Gene3D" id="2.60.40.650">
    <property type="match status" value="1"/>
</dbReference>
<dbReference type="InterPro" id="IPR014756">
    <property type="entry name" value="Ig_E-set"/>
</dbReference>
<dbReference type="GO" id="GO:0043546">
    <property type="term" value="F:molybdopterin cofactor binding"/>
    <property type="evidence" value="ECO:0007669"/>
    <property type="project" value="TreeGrafter"/>
</dbReference>